<protein>
    <recommendedName>
        <fullName evidence="4">SNF7 family protein</fullName>
    </recommendedName>
</protein>
<dbReference type="Proteomes" id="UP000315496">
    <property type="component" value="Chromosome 1"/>
</dbReference>
<sequence>MRPSQRVFLKRVLKYQRLSENAEKLRLGKKKKEEEMEACEARINRLKEQAKEYLRNNNKRMASLKLEEKRAEETRLDKFTHGALIYTQAINVIVGLLDDIDLIKDFAEMKEQLGQTGQLDAMMDEQLDGLRAAAEDASARSAIMQRASVLKDSDVDNELAELMREVDAERFTTIPGQENAVEDMKLDAGLVGTSSTTTTQSEQLAPEVEKLLRDLGL</sequence>
<dbReference type="EMBL" id="VDLU01000001">
    <property type="protein sequence ID" value="TNJ30462.1"/>
    <property type="molecule type" value="Genomic_DNA"/>
</dbReference>
<comment type="caution">
    <text evidence="2">The sequence shown here is derived from an EMBL/GenBank/DDBJ whole genome shotgun (WGS) entry which is preliminary data.</text>
</comment>
<evidence type="ECO:0000313" key="3">
    <source>
        <dbReference type="Proteomes" id="UP000315496"/>
    </source>
</evidence>
<feature type="coiled-coil region" evidence="1">
    <location>
        <begin position="15"/>
        <end position="74"/>
    </location>
</feature>
<gene>
    <name evidence="2" type="ORF">GMRT_10917</name>
</gene>
<reference evidence="2 3" key="1">
    <citation type="submission" date="2019-05" db="EMBL/GenBank/DDBJ databases">
        <title>The compact genome of Giardia muris reveals important steps in the evolution of intestinal protozoan parasites.</title>
        <authorList>
            <person name="Xu F."/>
            <person name="Jimenez-Gonzalez A."/>
            <person name="Einarsson E."/>
            <person name="Astvaldsson A."/>
            <person name="Peirasmaki D."/>
            <person name="Eckmann L."/>
            <person name="Andersson J.O."/>
            <person name="Svard S.G."/>
            <person name="Jerlstrom-Hultqvist J."/>
        </authorList>
    </citation>
    <scope>NUCLEOTIDE SEQUENCE [LARGE SCALE GENOMIC DNA]</scope>
    <source>
        <strain evidence="2 3">Roberts-Thomson</strain>
    </source>
</reference>
<keyword evidence="1" id="KW-0175">Coiled coil</keyword>
<dbReference type="VEuPathDB" id="GiardiaDB:GMRT_10917"/>
<organism evidence="2 3">
    <name type="scientific">Giardia muris</name>
    <dbReference type="NCBI Taxonomy" id="5742"/>
    <lineage>
        <taxon>Eukaryota</taxon>
        <taxon>Metamonada</taxon>
        <taxon>Diplomonadida</taxon>
        <taxon>Hexamitidae</taxon>
        <taxon>Giardiinae</taxon>
        <taxon>Giardia</taxon>
    </lineage>
</organism>
<evidence type="ECO:0000256" key="1">
    <source>
        <dbReference type="SAM" id="Coils"/>
    </source>
</evidence>
<dbReference type="AlphaFoldDB" id="A0A4Z1SXF1"/>
<evidence type="ECO:0000313" key="2">
    <source>
        <dbReference type="EMBL" id="TNJ30462.1"/>
    </source>
</evidence>
<keyword evidence="3" id="KW-1185">Reference proteome</keyword>
<proteinExistence type="predicted"/>
<name>A0A4Z1SXF1_GIAMU</name>
<accession>A0A4Z1SXF1</accession>
<evidence type="ECO:0008006" key="4">
    <source>
        <dbReference type="Google" id="ProtNLM"/>
    </source>
</evidence>